<dbReference type="AlphaFoldDB" id="E5KJZ2"/>
<dbReference type="InterPro" id="IPR011894">
    <property type="entry name" value="PorC_KorC"/>
</dbReference>
<comment type="catalytic activity">
    <reaction evidence="3">
        <text>2 oxidized [2Fe-2S]-[ferredoxin] + pyruvate + CoA = 2 reduced [2Fe-2S]-[ferredoxin] + acetyl-CoA + CO2 + H(+)</text>
        <dbReference type="Rhea" id="RHEA:12765"/>
        <dbReference type="Rhea" id="RHEA-COMP:10000"/>
        <dbReference type="Rhea" id="RHEA-COMP:10001"/>
        <dbReference type="ChEBI" id="CHEBI:15361"/>
        <dbReference type="ChEBI" id="CHEBI:15378"/>
        <dbReference type="ChEBI" id="CHEBI:16526"/>
        <dbReference type="ChEBI" id="CHEBI:33737"/>
        <dbReference type="ChEBI" id="CHEBI:33738"/>
        <dbReference type="ChEBI" id="CHEBI:57287"/>
        <dbReference type="ChEBI" id="CHEBI:57288"/>
        <dbReference type="EC" id="1.2.7.1"/>
    </reaction>
</comment>
<feature type="domain" description="Pyruvate/ketoisovalerate oxidoreductase catalytic" evidence="4">
    <location>
        <begin position="51"/>
        <end position="216"/>
    </location>
</feature>
<protein>
    <recommendedName>
        <fullName evidence="1">pyruvate synthase</fullName>
        <ecNumber evidence="1">1.2.7.1</ecNumber>
    </recommendedName>
</protein>
<dbReference type="OMA" id="WHSRAGQ"/>
<dbReference type="EMBL" id="HQ188264">
    <property type="protein sequence ID" value="ADQ42382.1"/>
    <property type="molecule type" value="Genomic_DNA"/>
</dbReference>
<evidence type="ECO:0000256" key="1">
    <source>
        <dbReference type="ARBA" id="ARBA00012822"/>
    </source>
</evidence>
<sequence>MGNSLLKAPVGYKNVVMRRRRFRLRKGYILSPPHADEEVSRLKEIRFHGRGGQGAVTAAELIAIAAFEDKKYSQAFPAFGVERRGAPVMAFARIASEPIRIRSQIYEPDYVIVQDVTLLEVVDVASGLKPEGKIIINTDRDPKDLKLKTGAEVVTIDATRIALEKLGRPIVNTTMLGAFCGATGEVSLESVNKAILSRFSGSLGEKNLAAIKTAYEGVSR</sequence>
<dbReference type="InterPro" id="IPR051626">
    <property type="entry name" value="Oxidoreductase_gamma_subunit"/>
</dbReference>
<dbReference type="PANTHER" id="PTHR43366">
    <property type="entry name" value="PYRUVATE SYNTHASE SUBUNIT PORC"/>
    <property type="match status" value="1"/>
</dbReference>
<dbReference type="InterPro" id="IPR002869">
    <property type="entry name" value="Pyrv_flavodox_OxRed_cen"/>
</dbReference>
<dbReference type="NCBIfam" id="NF006321">
    <property type="entry name" value="PRK08534.1"/>
    <property type="match status" value="1"/>
</dbReference>
<proteinExistence type="predicted"/>
<dbReference type="SUPFAM" id="SSF53323">
    <property type="entry name" value="Pyruvate-ferredoxin oxidoreductase, PFOR, domain III"/>
    <property type="match status" value="1"/>
</dbReference>
<dbReference type="InterPro" id="IPR019752">
    <property type="entry name" value="Pyrv/ketoisovalerate_OxRed_cat"/>
</dbReference>
<dbReference type="NCBIfam" id="TIGR02175">
    <property type="entry name" value="PorC_KorC"/>
    <property type="match status" value="1"/>
</dbReference>
<dbReference type="EC" id="1.2.7.1" evidence="1"/>
<name>E5KJZ2_9EURY</name>
<evidence type="ECO:0000256" key="2">
    <source>
        <dbReference type="ARBA" id="ARBA00023002"/>
    </source>
</evidence>
<evidence type="ECO:0000259" key="4">
    <source>
        <dbReference type="Pfam" id="PF01558"/>
    </source>
</evidence>
<accession>E5KJZ2</accession>
<keyword evidence="2" id="KW-0560">Oxidoreductase</keyword>
<reference evidence="5" key="1">
    <citation type="submission" date="2010-08" db="EMBL/GenBank/DDBJ databases">
        <title>Quorum sensing in methanogenic archaeon.</title>
        <authorList>
            <person name="Zhang G."/>
            <person name="Zhang F."/>
            <person name="Guo X."/>
            <person name="Ding G."/>
            <person name="Zhu J."/>
            <person name="Zhou L."/>
            <person name="Cai S."/>
            <person name="Liu X."/>
            <person name="Luo Y."/>
            <person name="Shi W."/>
            <person name="Dong X."/>
        </authorList>
    </citation>
    <scope>NUCLEOTIDE SEQUENCE</scope>
    <source>
        <strain evidence="5">6Ac</strain>
    </source>
</reference>
<keyword evidence="5" id="KW-0670">Pyruvate</keyword>
<dbReference type="GO" id="GO:0019164">
    <property type="term" value="F:pyruvate synthase activity"/>
    <property type="evidence" value="ECO:0007669"/>
    <property type="project" value="UniProtKB-EC"/>
</dbReference>
<dbReference type="Gene3D" id="3.40.920.10">
    <property type="entry name" value="Pyruvate-ferredoxin oxidoreductase, PFOR, domain III"/>
    <property type="match status" value="1"/>
</dbReference>
<evidence type="ECO:0000313" key="5">
    <source>
        <dbReference type="EMBL" id="ADQ42382.1"/>
    </source>
</evidence>
<evidence type="ECO:0000256" key="3">
    <source>
        <dbReference type="ARBA" id="ARBA00049357"/>
    </source>
</evidence>
<organism evidence="5">
    <name type="scientific">Methanothrix harundinacea</name>
    <dbReference type="NCBI Taxonomy" id="301375"/>
    <lineage>
        <taxon>Archaea</taxon>
        <taxon>Methanobacteriati</taxon>
        <taxon>Methanobacteriota</taxon>
        <taxon>Stenosarchaea group</taxon>
        <taxon>Methanomicrobia</taxon>
        <taxon>Methanotrichales</taxon>
        <taxon>Methanotrichaceae</taxon>
        <taxon>Methanothrix</taxon>
    </lineage>
</organism>
<dbReference type="PANTHER" id="PTHR43366:SF1">
    <property type="entry name" value="PYRUVATE SYNTHASE SUBUNIT PORC"/>
    <property type="match status" value="1"/>
</dbReference>
<dbReference type="Pfam" id="PF01558">
    <property type="entry name" value="POR"/>
    <property type="match status" value="1"/>
</dbReference>